<gene>
    <name evidence="2" type="ORF">HMPREF9699_01737</name>
</gene>
<feature type="domain" description="Glycosyltransferase 2-like" evidence="1">
    <location>
        <begin position="5"/>
        <end position="141"/>
    </location>
</feature>
<dbReference type="InterPro" id="IPR050834">
    <property type="entry name" value="Glycosyltransf_2"/>
</dbReference>
<evidence type="ECO:0000313" key="3">
    <source>
        <dbReference type="Proteomes" id="UP000006085"/>
    </source>
</evidence>
<sequence>MIDISVIITCFNSEGTILETLYSVSNQTYDNWECIIVDDFSTDRTLSIVEDFIRKDPNKGTKFKLIKNSKNLGRPKVLNQGVYSSKGKYIIFLDSDDLLKDTCLERRIMSFDENLDFMVFPSNERFFKKVGDIKVKPHIIDESKVLKNFITHKLPTSWNIMGPIWKKEALLKIGCFDEKYIRLVDVELSTRALIYGLKYKIVYGESDHFYRITSSNVLVRNKRNRFFNASFTYIEEILLFTKRYAPEKQKEVKKYMFLFFLSVFSMLLVSKQFDRDDIMSFIDCGRKQQLIKHKGWNIFFRNKILNITRLPVIRGGIWRMVHFYIYKLI</sequence>
<name>K1LZC6_9FLAO</name>
<dbReference type="STRING" id="883096.HMPREF9699_01737"/>
<dbReference type="OrthoDB" id="597270at2"/>
<dbReference type="Pfam" id="PF00535">
    <property type="entry name" value="Glycos_transf_2"/>
    <property type="match status" value="1"/>
</dbReference>
<dbReference type="SUPFAM" id="SSF53448">
    <property type="entry name" value="Nucleotide-diphospho-sugar transferases"/>
    <property type="match status" value="1"/>
</dbReference>
<dbReference type="AlphaFoldDB" id="K1LZC6"/>
<dbReference type="RefSeq" id="WP_002664160.1">
    <property type="nucleotide sequence ID" value="NZ_JH932293.1"/>
</dbReference>
<dbReference type="eggNOG" id="COG1216">
    <property type="taxonomic scope" value="Bacteria"/>
</dbReference>
<dbReference type="Gene3D" id="3.90.550.10">
    <property type="entry name" value="Spore Coat Polysaccharide Biosynthesis Protein SpsA, Chain A"/>
    <property type="match status" value="1"/>
</dbReference>
<keyword evidence="3" id="KW-1185">Reference proteome</keyword>
<dbReference type="InterPro" id="IPR029044">
    <property type="entry name" value="Nucleotide-diphossugar_trans"/>
</dbReference>
<evidence type="ECO:0000313" key="2">
    <source>
        <dbReference type="EMBL" id="EKB55423.1"/>
    </source>
</evidence>
<proteinExistence type="predicted"/>
<protein>
    <recommendedName>
        <fullName evidence="1">Glycosyltransferase 2-like domain-containing protein</fullName>
    </recommendedName>
</protein>
<dbReference type="HOGENOM" id="CLU_849497_0_0_10"/>
<dbReference type="CDD" id="cd00761">
    <property type="entry name" value="Glyco_tranf_GTA_type"/>
    <property type="match status" value="1"/>
</dbReference>
<organism evidence="2 3">
    <name type="scientific">Bergeyella zoohelcum ATCC 43767</name>
    <dbReference type="NCBI Taxonomy" id="883096"/>
    <lineage>
        <taxon>Bacteria</taxon>
        <taxon>Pseudomonadati</taxon>
        <taxon>Bacteroidota</taxon>
        <taxon>Flavobacteriia</taxon>
        <taxon>Flavobacteriales</taxon>
        <taxon>Weeksellaceae</taxon>
        <taxon>Bergeyella</taxon>
    </lineage>
</organism>
<dbReference type="EMBL" id="AGYA01000028">
    <property type="protein sequence ID" value="EKB55423.1"/>
    <property type="molecule type" value="Genomic_DNA"/>
</dbReference>
<dbReference type="Proteomes" id="UP000006085">
    <property type="component" value="Unassembled WGS sequence"/>
</dbReference>
<dbReference type="InterPro" id="IPR001173">
    <property type="entry name" value="Glyco_trans_2-like"/>
</dbReference>
<accession>K1LZC6</accession>
<dbReference type="PANTHER" id="PTHR43685:SF11">
    <property type="entry name" value="GLYCOSYLTRANSFERASE TAGX-RELATED"/>
    <property type="match status" value="1"/>
</dbReference>
<dbReference type="PANTHER" id="PTHR43685">
    <property type="entry name" value="GLYCOSYLTRANSFERASE"/>
    <property type="match status" value="1"/>
</dbReference>
<reference evidence="2 3" key="1">
    <citation type="submission" date="2012-07" db="EMBL/GenBank/DDBJ databases">
        <title>The Genome Sequence of Bergeyella zoohelcum ATCC 43767.</title>
        <authorList>
            <consortium name="The Broad Institute Genome Sequencing Platform"/>
            <person name="Earl A."/>
            <person name="Ward D."/>
            <person name="Feldgarden M."/>
            <person name="Gevers D."/>
            <person name="Huys G."/>
            <person name="Walker B."/>
            <person name="Young S.K."/>
            <person name="Zeng Q."/>
            <person name="Gargeya S."/>
            <person name="Fitzgerald M."/>
            <person name="Haas B."/>
            <person name="Abouelleil A."/>
            <person name="Alvarado L."/>
            <person name="Arachchi H.M."/>
            <person name="Berlin A.M."/>
            <person name="Chapman S.B."/>
            <person name="Goldberg J."/>
            <person name="Griggs A."/>
            <person name="Gujja S."/>
            <person name="Hansen M."/>
            <person name="Howarth C."/>
            <person name="Imamovic A."/>
            <person name="Larimer J."/>
            <person name="McCowen C."/>
            <person name="Montmayeur A."/>
            <person name="Murphy C."/>
            <person name="Neiman D."/>
            <person name="Pearson M."/>
            <person name="Priest M."/>
            <person name="Roberts A."/>
            <person name="Saif S."/>
            <person name="Shea T."/>
            <person name="Sisk P."/>
            <person name="Sykes S."/>
            <person name="Wortman J."/>
            <person name="Nusbaum C."/>
            <person name="Birren B."/>
        </authorList>
    </citation>
    <scope>NUCLEOTIDE SEQUENCE [LARGE SCALE GENOMIC DNA]</scope>
    <source>
        <strain evidence="2 3">ATCC 43767</strain>
    </source>
</reference>
<evidence type="ECO:0000259" key="1">
    <source>
        <dbReference type="Pfam" id="PF00535"/>
    </source>
</evidence>
<comment type="caution">
    <text evidence="2">The sequence shown here is derived from an EMBL/GenBank/DDBJ whole genome shotgun (WGS) entry which is preliminary data.</text>
</comment>